<dbReference type="InterPro" id="IPR024146">
    <property type="entry name" value="Claspin"/>
</dbReference>
<sequence length="1190" mass="136283">MNGFGSYNWASLQKPYRESQALNDIDNAMNFIEQNQNEISDSLSSFCSSPSSPRSCFDSEFTPRSKVKAMLAKFDMDKSELYDSKDDSSLSNSPKQFIDVGKYADVPGKNHNTYLNENSSLDVVSTKDGAYERVKNMLINKNVIKNDKNYHNISRHFYKKEKREDCCEKYLNRDASNILDVPLFLETFEKPISDSSEYVSSNNVKSKECLELKEKMCLSQLSSKKYTRLEIQKVNPSSDDVSLDHSSKFEKDYSSAKTEILKKVPTKKVIEGMRRETERMNRDMALVPETRVDKKTSILSFLRNVGYGFDVSQESLLEKKISDENFDTIYTTGSNISFIDNNLSHKNNNSLDISPKDQTQLFSNSEKPDIKAKFLEVGRSCLTSKQINSVNYKNQKKNIFETPVSENTSDSELEVECLVYDSKIHKDDPKLFSRFGNTSVSYSELARLGSPSQYNRIKNNLFDRELLMKAAEQVKSERLEREEEFKQKGIILTFEERAKEIVQAEDLVEKARLEAEKIRKKENRIYNDDNSDCTDVWDEEISDVQSGEESNETIDYNVENDNEDVYSNSGNGIIYTDNDDKDNDANLGDIRDATVMYDADESYHLDSLNTKPKGILYISDEMEDTIIKTRAFRNNNCRVIMEDDEYDVDNVKCLQDYVGDTLNLSRISSLSINNINGYLQLQNNAVDKEVENSALNAHFLSNKTPSESFQMNTDVDLKIPDDLNNANCKLLCSFNSGFEKVEKEFQNIQLSMFDPSSSDIVFCNSSLSSRYPHLDNALNSSVNAELSSGVLIQGDLKRKKRLVLRNSHDEDYNDIENNNNNILYNTTSKYSHGVDNKHFICKPEDFIEDQAQESDDEYAGLGGASDDDDDDLDNKEIEDIIDNTISPQDIDVTDIAAYYMKKEMEDDSKIINNLLNDITTGNLRKRRGMFFGLNDLDDEKETLKRRNKRAYIIKQKLLDNQNLSFMADNPKMKAFLTTIEDNQENLPLSIDFIDNESFKTQENIDDTTSLTFSNTTLNIDNNIVKNTFKSETLYSSKHLEEESLFSIEDESAEIFKDELIDNDMERRFSCLTNVVDRTSSRYVLKESSSSLTFNARGKLIKLFSNGSFFQKKRNLFSNNNFQLENKENPLGEILNTNVITSKLASRAVNYNKPVAKNIKTINSKLLNKKVVNEKRKNVLLKLFQANTITV</sequence>
<organism evidence="6 7">
    <name type="scientific">Pneumocystis murina (strain B123)</name>
    <name type="common">Mouse pneumocystis pneumonia agent</name>
    <name type="synonym">Pneumocystis carinii f. sp. muris</name>
    <dbReference type="NCBI Taxonomy" id="1069680"/>
    <lineage>
        <taxon>Eukaryota</taxon>
        <taxon>Fungi</taxon>
        <taxon>Dikarya</taxon>
        <taxon>Ascomycota</taxon>
        <taxon>Taphrinomycotina</taxon>
        <taxon>Pneumocystomycetes</taxon>
        <taxon>Pneumocystaceae</taxon>
        <taxon>Pneumocystis</taxon>
    </lineage>
</organism>
<evidence type="ECO:0000313" key="7">
    <source>
        <dbReference type="Proteomes" id="UP000011958"/>
    </source>
</evidence>
<dbReference type="OMA" id="NNANCKL"/>
<dbReference type="InterPro" id="IPR018564">
    <property type="entry name" value="Repl_chkpnt_MRC1_dom"/>
</dbReference>
<dbReference type="STRING" id="1069680.M7NSF3"/>
<dbReference type="PANTHER" id="PTHR14396">
    <property type="entry name" value="CLASPIN"/>
    <property type="match status" value="1"/>
</dbReference>
<comment type="caution">
    <text evidence="6">The sequence shown here is derived from an EMBL/GenBank/DDBJ whole genome shotgun (WGS) entry which is preliminary data.</text>
</comment>
<dbReference type="Pfam" id="PF09444">
    <property type="entry name" value="MRC1"/>
    <property type="match status" value="1"/>
</dbReference>
<reference evidence="7" key="1">
    <citation type="journal article" date="2016" name="Nat. Commun.">
        <title>Genome analysis of three Pneumocystis species reveals adaptation mechanisms to life exclusively in mammalian hosts.</title>
        <authorList>
            <person name="Ma L."/>
            <person name="Chen Z."/>
            <person name="Huang D.W."/>
            <person name="Kutty G."/>
            <person name="Ishihara M."/>
            <person name="Wang H."/>
            <person name="Abouelleil A."/>
            <person name="Bishop L."/>
            <person name="Davey E."/>
            <person name="Deng R."/>
            <person name="Deng X."/>
            <person name="Fan L."/>
            <person name="Fantoni G."/>
            <person name="Fitzgerald M."/>
            <person name="Gogineni E."/>
            <person name="Goldberg J.M."/>
            <person name="Handley G."/>
            <person name="Hu X."/>
            <person name="Huber C."/>
            <person name="Jiao X."/>
            <person name="Jones K."/>
            <person name="Levin J.Z."/>
            <person name="Liu Y."/>
            <person name="Macdonald P."/>
            <person name="Melnikov A."/>
            <person name="Raley C."/>
            <person name="Sassi M."/>
            <person name="Sherman B.T."/>
            <person name="Song X."/>
            <person name="Sykes S."/>
            <person name="Tran B."/>
            <person name="Walsh L."/>
            <person name="Xia Y."/>
            <person name="Yang J."/>
            <person name="Young S."/>
            <person name="Zeng Q."/>
            <person name="Zheng X."/>
            <person name="Stephens R."/>
            <person name="Nusbaum C."/>
            <person name="Birren B.W."/>
            <person name="Azadi P."/>
            <person name="Lempicki R.A."/>
            <person name="Cuomo C.A."/>
            <person name="Kovacs J.A."/>
        </authorList>
    </citation>
    <scope>NUCLEOTIDE SEQUENCE [LARGE SCALE GENOMIC DNA]</scope>
    <source>
        <strain evidence="7">B123</strain>
    </source>
</reference>
<keyword evidence="7" id="KW-1185">Reference proteome</keyword>
<dbReference type="GO" id="GO:0033314">
    <property type="term" value="P:mitotic DNA replication checkpoint signaling"/>
    <property type="evidence" value="ECO:0007669"/>
    <property type="project" value="TreeGrafter"/>
</dbReference>
<feature type="domain" description="DNA replication checkpoint mediator MRC1" evidence="5">
    <location>
        <begin position="844"/>
        <end position="977"/>
    </location>
</feature>
<keyword evidence="3" id="KW-0539">Nucleus</keyword>
<dbReference type="OrthoDB" id="2130597at2759"/>
<feature type="coiled-coil region" evidence="4">
    <location>
        <begin position="494"/>
        <end position="524"/>
    </location>
</feature>
<name>M7NSF3_PNEMU</name>
<dbReference type="GeneID" id="19895498"/>
<keyword evidence="4" id="KW-0175">Coiled coil</keyword>
<keyword evidence="2" id="KW-0597">Phosphoprotein</keyword>
<dbReference type="eggNOG" id="ENOG502QSP5">
    <property type="taxonomic scope" value="Eukaryota"/>
</dbReference>
<evidence type="ECO:0000313" key="6">
    <source>
        <dbReference type="EMBL" id="EMR10051.1"/>
    </source>
</evidence>
<evidence type="ECO:0000256" key="2">
    <source>
        <dbReference type="ARBA" id="ARBA00022553"/>
    </source>
</evidence>
<dbReference type="HOGENOM" id="CLU_301308_0_0_1"/>
<evidence type="ECO:0000256" key="3">
    <source>
        <dbReference type="ARBA" id="ARBA00023242"/>
    </source>
</evidence>
<dbReference type="RefSeq" id="XP_007873773.1">
    <property type="nucleotide sequence ID" value="XM_007875582.1"/>
</dbReference>
<dbReference type="GO" id="GO:0007095">
    <property type="term" value="P:mitotic G2 DNA damage checkpoint signaling"/>
    <property type="evidence" value="ECO:0007669"/>
    <property type="project" value="TreeGrafter"/>
</dbReference>
<evidence type="ECO:0000256" key="1">
    <source>
        <dbReference type="ARBA" id="ARBA00004123"/>
    </source>
</evidence>
<evidence type="ECO:0000256" key="4">
    <source>
        <dbReference type="SAM" id="Coils"/>
    </source>
</evidence>
<dbReference type="PANTHER" id="PTHR14396:SF10">
    <property type="entry name" value="CLASPIN"/>
    <property type="match status" value="1"/>
</dbReference>
<dbReference type="GO" id="GO:0010997">
    <property type="term" value="F:anaphase-promoting complex binding"/>
    <property type="evidence" value="ECO:0007669"/>
    <property type="project" value="TreeGrafter"/>
</dbReference>
<dbReference type="VEuPathDB" id="FungiDB:PNEG_01804"/>
<protein>
    <recommendedName>
        <fullName evidence="5">DNA replication checkpoint mediator MRC1 domain-containing protein</fullName>
    </recommendedName>
</protein>
<dbReference type="EMBL" id="AFWA02000008">
    <property type="protein sequence ID" value="EMR10051.1"/>
    <property type="molecule type" value="Genomic_DNA"/>
</dbReference>
<dbReference type="GO" id="GO:0005634">
    <property type="term" value="C:nucleus"/>
    <property type="evidence" value="ECO:0007669"/>
    <property type="project" value="UniProtKB-SubCell"/>
</dbReference>
<proteinExistence type="predicted"/>
<comment type="subcellular location">
    <subcellularLocation>
        <location evidence="1">Nucleus</location>
    </subcellularLocation>
</comment>
<dbReference type="Proteomes" id="UP000011958">
    <property type="component" value="Unassembled WGS sequence"/>
</dbReference>
<evidence type="ECO:0000259" key="5">
    <source>
        <dbReference type="Pfam" id="PF09444"/>
    </source>
</evidence>
<accession>M7NSF3</accession>
<dbReference type="AlphaFoldDB" id="M7NSF3"/>
<gene>
    <name evidence="6" type="ORF">PNEG_01804</name>
</gene>